<protein>
    <submittedName>
        <fullName evidence="1">Uncharacterized protein</fullName>
    </submittedName>
</protein>
<keyword evidence="2" id="KW-1185">Reference proteome</keyword>
<evidence type="ECO:0000313" key="1">
    <source>
        <dbReference type="EMBL" id="SUZ30756.1"/>
    </source>
</evidence>
<reference evidence="2" key="1">
    <citation type="submission" date="2018-08" db="EMBL/GenBank/DDBJ databases">
        <authorList>
            <person name="Rodrigo-Torres L."/>
            <person name="Arahal R. D."/>
            <person name="Lucena T."/>
        </authorList>
    </citation>
    <scope>NUCLEOTIDE SEQUENCE [LARGE SCALE GENOMIC DNA]</scope>
    <source>
        <strain evidence="2">CECT 7235</strain>
    </source>
</reference>
<proteinExistence type="predicted"/>
<sequence>MTRGRHAQLSLLAGLIRDRELARLGRLARARQDMAARIAKLSTRVEISDDPALNAARLAHARWAEQQRIRLNQTLARQSAAVAEQKPRAARALGRTLALQKLAARKP</sequence>
<accession>A0A3B0MS12</accession>
<gene>
    <name evidence="1" type="ORF">ROE7235_00482</name>
</gene>
<dbReference type="AlphaFoldDB" id="A0A3B0MS12"/>
<dbReference type="RefSeq" id="WP_121093058.1">
    <property type="nucleotide sequence ID" value="NZ_UIHC01000003.1"/>
</dbReference>
<name>A0A3B0MS12_9RHOB</name>
<dbReference type="EMBL" id="UIHC01000003">
    <property type="protein sequence ID" value="SUZ30756.1"/>
    <property type="molecule type" value="Genomic_DNA"/>
</dbReference>
<evidence type="ECO:0000313" key="2">
    <source>
        <dbReference type="Proteomes" id="UP000272908"/>
    </source>
</evidence>
<dbReference type="OrthoDB" id="7869190at2"/>
<organism evidence="1 2">
    <name type="scientific">Roseinatronobacter ekhonensis</name>
    <dbReference type="NCBI Taxonomy" id="254356"/>
    <lineage>
        <taxon>Bacteria</taxon>
        <taxon>Pseudomonadati</taxon>
        <taxon>Pseudomonadota</taxon>
        <taxon>Alphaproteobacteria</taxon>
        <taxon>Rhodobacterales</taxon>
        <taxon>Paracoccaceae</taxon>
        <taxon>Roseinatronobacter</taxon>
    </lineage>
</organism>
<dbReference type="Proteomes" id="UP000272908">
    <property type="component" value="Unassembled WGS sequence"/>
</dbReference>